<dbReference type="STRING" id="913774.A0A0C3I3T1"/>
<name>A0A0C3I3T1_OIDMZ</name>
<organism evidence="4 5">
    <name type="scientific">Oidiodendron maius (strain Zn)</name>
    <dbReference type="NCBI Taxonomy" id="913774"/>
    <lineage>
        <taxon>Eukaryota</taxon>
        <taxon>Fungi</taxon>
        <taxon>Dikarya</taxon>
        <taxon>Ascomycota</taxon>
        <taxon>Pezizomycotina</taxon>
        <taxon>Leotiomycetes</taxon>
        <taxon>Leotiomycetes incertae sedis</taxon>
        <taxon>Myxotrichaceae</taxon>
        <taxon>Oidiodendron</taxon>
    </lineage>
</organism>
<dbReference type="PANTHER" id="PTHR43510:SF1">
    <property type="entry name" value="AMINOTRANSFERASE FUNCTION, HYPOTHETICAL (EUROFUNG)"/>
    <property type="match status" value="1"/>
</dbReference>
<dbReference type="Pfam" id="PF00155">
    <property type="entry name" value="Aminotran_1_2"/>
    <property type="match status" value="1"/>
</dbReference>
<dbReference type="PROSITE" id="PS00105">
    <property type="entry name" value="AA_TRANSFER_CLASS_1"/>
    <property type="match status" value="1"/>
</dbReference>
<proteinExistence type="inferred from homology"/>
<dbReference type="PANTHER" id="PTHR43510">
    <property type="entry name" value="AMINOTRANSFERASE FUNCTION, HYPOTHETICAL (EUROFUNG)"/>
    <property type="match status" value="1"/>
</dbReference>
<dbReference type="EMBL" id="KN832870">
    <property type="protein sequence ID" value="KIN09042.1"/>
    <property type="molecule type" value="Genomic_DNA"/>
</dbReference>
<dbReference type="Gene3D" id="3.40.640.10">
    <property type="entry name" value="Type I PLP-dependent aspartate aminotransferase-like (Major domain)"/>
    <property type="match status" value="1"/>
</dbReference>
<reference evidence="4 5" key="1">
    <citation type="submission" date="2014-04" db="EMBL/GenBank/DDBJ databases">
        <authorList>
            <consortium name="DOE Joint Genome Institute"/>
            <person name="Kuo A."/>
            <person name="Martino E."/>
            <person name="Perotto S."/>
            <person name="Kohler A."/>
            <person name="Nagy L.G."/>
            <person name="Floudas D."/>
            <person name="Copeland A."/>
            <person name="Barry K.W."/>
            <person name="Cichocki N."/>
            <person name="Veneault-Fourrey C."/>
            <person name="LaButti K."/>
            <person name="Lindquist E.A."/>
            <person name="Lipzen A."/>
            <person name="Lundell T."/>
            <person name="Morin E."/>
            <person name="Murat C."/>
            <person name="Sun H."/>
            <person name="Tunlid A."/>
            <person name="Henrissat B."/>
            <person name="Grigoriev I.V."/>
            <person name="Hibbett D.S."/>
            <person name="Martin F."/>
            <person name="Nordberg H.P."/>
            <person name="Cantor M.N."/>
            <person name="Hua S.X."/>
        </authorList>
    </citation>
    <scope>NUCLEOTIDE SEQUENCE [LARGE SCALE GENOMIC DNA]</scope>
    <source>
        <strain evidence="4 5">Zn</strain>
    </source>
</reference>
<sequence>MVKLELFEVDHWILTHTTNIKHNLAHSYCLPISINTLGLQFQDAHASSDPVSSVLSTPMDYGSSMRGSEELRAKIAHMYPDNSSGHLSPENVLTTPGASLANFLVIFALLGPGDHAIVQYPTYQQLYSLPRSVGAEVSLWKAKENNGWKLDTHELKSLIRPNTKMIVLNTPQNPTGAVIPKTTLEEIIKIAREHSISILSDEIYRPLFHSISPTDPDFPPSILSFGYENAIATSSLSKVYSLAGLRVGWIASNSSSIIDLCINARSYALISVSHIDEYVASFALGPACVDNLLERNTTLVKRNLALVESFIEEHSSICEWVKPAGAPIGFVKFTRSGEPVDDFELCRSLLDRKGLLLVPGSKCFGDGKHFRGHVRIGFGGDTAELRAGLKALGEAIKDNYSALSPLLSE</sequence>
<dbReference type="Proteomes" id="UP000054321">
    <property type="component" value="Unassembled WGS sequence"/>
</dbReference>
<dbReference type="CDD" id="cd00609">
    <property type="entry name" value="AAT_like"/>
    <property type="match status" value="1"/>
</dbReference>
<dbReference type="AlphaFoldDB" id="A0A0C3I3T1"/>
<keyword evidence="2" id="KW-0663">Pyridoxal phosphate</keyword>
<dbReference type="InterPro" id="IPR004838">
    <property type="entry name" value="NHTrfase_class1_PyrdxlP-BS"/>
</dbReference>
<evidence type="ECO:0000256" key="1">
    <source>
        <dbReference type="ARBA" id="ARBA00007441"/>
    </source>
</evidence>
<dbReference type="Gene3D" id="3.90.1150.10">
    <property type="entry name" value="Aspartate Aminotransferase, domain 1"/>
    <property type="match status" value="1"/>
</dbReference>
<dbReference type="InterPro" id="IPR015422">
    <property type="entry name" value="PyrdxlP-dep_Trfase_small"/>
</dbReference>
<dbReference type="OrthoDB" id="7042322at2759"/>
<comment type="similarity">
    <text evidence="1">Belongs to the class-I pyridoxal-phosphate-dependent aminotransferase family.</text>
</comment>
<dbReference type="GO" id="GO:0030170">
    <property type="term" value="F:pyridoxal phosphate binding"/>
    <property type="evidence" value="ECO:0007669"/>
    <property type="project" value="InterPro"/>
</dbReference>
<evidence type="ECO:0000313" key="5">
    <source>
        <dbReference type="Proteomes" id="UP000054321"/>
    </source>
</evidence>
<dbReference type="HOGENOM" id="CLU_017584_4_4_1"/>
<evidence type="ECO:0000256" key="2">
    <source>
        <dbReference type="ARBA" id="ARBA00022898"/>
    </source>
</evidence>
<dbReference type="SUPFAM" id="SSF53383">
    <property type="entry name" value="PLP-dependent transferases"/>
    <property type="match status" value="1"/>
</dbReference>
<evidence type="ECO:0000259" key="3">
    <source>
        <dbReference type="Pfam" id="PF00155"/>
    </source>
</evidence>
<dbReference type="InterPro" id="IPR015421">
    <property type="entry name" value="PyrdxlP-dep_Trfase_major"/>
</dbReference>
<gene>
    <name evidence="4" type="ORF">OIDMADRAFT_100477</name>
</gene>
<keyword evidence="5" id="KW-1185">Reference proteome</keyword>
<accession>A0A0C3I3T1</accession>
<dbReference type="InterPro" id="IPR004839">
    <property type="entry name" value="Aminotransferase_I/II_large"/>
</dbReference>
<dbReference type="InterPro" id="IPR015424">
    <property type="entry name" value="PyrdxlP-dep_Trfase"/>
</dbReference>
<protein>
    <recommendedName>
        <fullName evidence="3">Aminotransferase class I/classII large domain-containing protein</fullName>
    </recommendedName>
</protein>
<dbReference type="GO" id="GO:0003824">
    <property type="term" value="F:catalytic activity"/>
    <property type="evidence" value="ECO:0007669"/>
    <property type="project" value="InterPro"/>
</dbReference>
<dbReference type="InParanoid" id="A0A0C3I3T1"/>
<reference evidence="5" key="2">
    <citation type="submission" date="2015-01" db="EMBL/GenBank/DDBJ databases">
        <title>Evolutionary Origins and Diversification of the Mycorrhizal Mutualists.</title>
        <authorList>
            <consortium name="DOE Joint Genome Institute"/>
            <consortium name="Mycorrhizal Genomics Consortium"/>
            <person name="Kohler A."/>
            <person name="Kuo A."/>
            <person name="Nagy L.G."/>
            <person name="Floudas D."/>
            <person name="Copeland A."/>
            <person name="Barry K.W."/>
            <person name="Cichocki N."/>
            <person name="Veneault-Fourrey C."/>
            <person name="LaButti K."/>
            <person name="Lindquist E.A."/>
            <person name="Lipzen A."/>
            <person name="Lundell T."/>
            <person name="Morin E."/>
            <person name="Murat C."/>
            <person name="Riley R."/>
            <person name="Ohm R."/>
            <person name="Sun H."/>
            <person name="Tunlid A."/>
            <person name="Henrissat B."/>
            <person name="Grigoriev I.V."/>
            <person name="Hibbett D.S."/>
            <person name="Martin F."/>
        </authorList>
    </citation>
    <scope>NUCLEOTIDE SEQUENCE [LARGE SCALE GENOMIC DNA]</scope>
    <source>
        <strain evidence="5">Zn</strain>
    </source>
</reference>
<feature type="domain" description="Aminotransferase class I/classII large" evidence="3">
    <location>
        <begin position="64"/>
        <end position="392"/>
    </location>
</feature>
<evidence type="ECO:0000313" key="4">
    <source>
        <dbReference type="EMBL" id="KIN09042.1"/>
    </source>
</evidence>